<dbReference type="PIRSF" id="PIRSF002825">
    <property type="entry name" value="CfbpA"/>
    <property type="match status" value="1"/>
</dbReference>
<dbReference type="InterPro" id="IPR017663">
    <property type="entry name" value="ABC_2-AEP-bd"/>
</dbReference>
<dbReference type="InterPro" id="IPR026045">
    <property type="entry name" value="Ferric-bd"/>
</dbReference>
<dbReference type="CDD" id="cd13544">
    <property type="entry name" value="PBP2_Fbp_like_1"/>
    <property type="match status" value="1"/>
</dbReference>
<protein>
    <submittedName>
        <fullName evidence="3">2-aminoethylphosphonate ABC transporter substrate-binding protein</fullName>
    </submittedName>
</protein>
<feature type="signal peptide" evidence="2">
    <location>
        <begin position="1"/>
        <end position="29"/>
    </location>
</feature>
<dbReference type="PANTHER" id="PTHR30006">
    <property type="entry name" value="THIAMINE-BINDING PERIPLASMIC PROTEIN-RELATED"/>
    <property type="match status" value="1"/>
</dbReference>
<reference evidence="4" key="1">
    <citation type="submission" date="2023-07" db="EMBL/GenBank/DDBJ databases">
        <title>Thauera sp. CAU 1555 isolated from sand of Yaerae Beach.</title>
        <authorList>
            <person name="Kim W."/>
        </authorList>
    </citation>
    <scope>NUCLEOTIDE SEQUENCE [LARGE SCALE GENOMIC DNA]</scope>
    <source>
        <strain evidence="4">CAU 1555</strain>
    </source>
</reference>
<dbReference type="Proteomes" id="UP000603602">
    <property type="component" value="Unassembled WGS sequence"/>
</dbReference>
<dbReference type="SUPFAM" id="SSF53850">
    <property type="entry name" value="Periplasmic binding protein-like II"/>
    <property type="match status" value="1"/>
</dbReference>
<accession>A0ABR9B6D9</accession>
<dbReference type="NCBIfam" id="TIGR03261">
    <property type="entry name" value="phnS2"/>
    <property type="match status" value="1"/>
</dbReference>
<dbReference type="PANTHER" id="PTHR30006:SF2">
    <property type="entry name" value="ABC TRANSPORTER SUBSTRATE-BINDING PROTEIN"/>
    <property type="match status" value="1"/>
</dbReference>
<dbReference type="Gene3D" id="3.40.190.10">
    <property type="entry name" value="Periplasmic binding protein-like II"/>
    <property type="match status" value="2"/>
</dbReference>
<evidence type="ECO:0000313" key="4">
    <source>
        <dbReference type="Proteomes" id="UP000603602"/>
    </source>
</evidence>
<feature type="chain" id="PRO_5046266784" evidence="2">
    <location>
        <begin position="30"/>
        <end position="347"/>
    </location>
</feature>
<keyword evidence="1 2" id="KW-0732">Signal</keyword>
<evidence type="ECO:0000313" key="3">
    <source>
        <dbReference type="EMBL" id="MBD8501837.1"/>
    </source>
</evidence>
<sequence>MEFDMHLKRLAKLIVAGSVALVAALPAHAEKTVLNVYTALETDQLKAYQESFNKSHPDIEIKWTRDSTGIITAKLLAEKGKPVADVIMGVAASSMVVFDREGMLQPYAPANLDAIESRFRSAANPPSWVGMDVWGAAICYNVPEMQKQNLPPIESWKDLLKPEFKGKVVMPNPNSSGTGFLDVTAWLQIFGEQEGWAFMDKLHENVAVYTHSGSKPCVMAGAGEFPVGISFEYRANTVREKGAPVDIIFPKEGLGWDVEAIGIVKGTPRFEAAKKLADWASSREANELYAKNFAVVAIPGIASRLKHIPEDYEQRLVKNDFEWMGKNREAILAEWQKRYANKSEPKK</sequence>
<dbReference type="EMBL" id="JACYTO010000001">
    <property type="protein sequence ID" value="MBD8501837.1"/>
    <property type="molecule type" value="Genomic_DNA"/>
</dbReference>
<keyword evidence="4" id="KW-1185">Reference proteome</keyword>
<name>A0ABR9B6D9_9RHOO</name>
<organism evidence="3 4">
    <name type="scientific">Thauera sedimentorum</name>
    <dbReference type="NCBI Taxonomy" id="2767595"/>
    <lineage>
        <taxon>Bacteria</taxon>
        <taxon>Pseudomonadati</taxon>
        <taxon>Pseudomonadota</taxon>
        <taxon>Betaproteobacteria</taxon>
        <taxon>Rhodocyclales</taxon>
        <taxon>Zoogloeaceae</taxon>
        <taxon>Thauera</taxon>
    </lineage>
</organism>
<evidence type="ECO:0000256" key="1">
    <source>
        <dbReference type="ARBA" id="ARBA00022729"/>
    </source>
</evidence>
<dbReference type="Pfam" id="PF13343">
    <property type="entry name" value="SBP_bac_6"/>
    <property type="match status" value="1"/>
</dbReference>
<gene>
    <name evidence="3" type="ORF">IFO67_02975</name>
</gene>
<evidence type="ECO:0000256" key="2">
    <source>
        <dbReference type="SAM" id="SignalP"/>
    </source>
</evidence>
<comment type="caution">
    <text evidence="3">The sequence shown here is derived from an EMBL/GenBank/DDBJ whole genome shotgun (WGS) entry which is preliminary data.</text>
</comment>
<proteinExistence type="predicted"/>